<dbReference type="Pfam" id="PF01549">
    <property type="entry name" value="ShK"/>
    <property type="match status" value="2"/>
</dbReference>
<evidence type="ECO:0000313" key="5">
    <source>
        <dbReference type="WBParaSite" id="ACRNAN_scaffold4092.g26017.t1"/>
    </source>
</evidence>
<feature type="signal peptide" evidence="2">
    <location>
        <begin position="1"/>
        <end position="20"/>
    </location>
</feature>
<feature type="domain" description="ShKT" evidence="3">
    <location>
        <begin position="73"/>
        <end position="108"/>
    </location>
</feature>
<dbReference type="WBParaSite" id="ACRNAN_scaffold4092.g26017.t1">
    <property type="protein sequence ID" value="ACRNAN_scaffold4092.g26017.t1"/>
    <property type="gene ID" value="ACRNAN_scaffold4092.g26017"/>
</dbReference>
<feature type="chain" id="PRO_5038123581" evidence="2">
    <location>
        <begin position="21"/>
        <end position="131"/>
    </location>
</feature>
<protein>
    <submittedName>
        <fullName evidence="5">ShKT domain-containing protein</fullName>
    </submittedName>
</protein>
<accession>A0A914DVD2</accession>
<name>A0A914DVD2_9BILA</name>
<dbReference type="InterPro" id="IPR003582">
    <property type="entry name" value="ShKT_dom"/>
</dbReference>
<comment type="caution">
    <text evidence="1">Lacks conserved residue(s) required for the propagation of feature annotation.</text>
</comment>
<evidence type="ECO:0000259" key="3">
    <source>
        <dbReference type="PROSITE" id="PS51670"/>
    </source>
</evidence>
<dbReference type="AlphaFoldDB" id="A0A914DVD2"/>
<keyword evidence="4" id="KW-1185">Reference proteome</keyword>
<dbReference type="PANTHER" id="PTHR21724">
    <property type="entry name" value="SHKT DOMAIN-CONTAINING PROTEIN"/>
    <property type="match status" value="1"/>
</dbReference>
<feature type="domain" description="ShKT" evidence="3">
    <location>
        <begin position="23"/>
        <end position="58"/>
    </location>
</feature>
<dbReference type="PANTHER" id="PTHR21724:SF109">
    <property type="entry name" value="SHKT DOMAIN-CONTAINING PROTEIN"/>
    <property type="match status" value="1"/>
</dbReference>
<dbReference type="SMART" id="SM00254">
    <property type="entry name" value="ShKT"/>
    <property type="match status" value="2"/>
</dbReference>
<proteinExistence type="predicted"/>
<dbReference type="Gene3D" id="1.10.10.1940">
    <property type="match status" value="2"/>
</dbReference>
<evidence type="ECO:0000256" key="1">
    <source>
        <dbReference type="PROSITE-ProRule" id="PRU01005"/>
    </source>
</evidence>
<evidence type="ECO:0000313" key="4">
    <source>
        <dbReference type="Proteomes" id="UP000887540"/>
    </source>
</evidence>
<keyword evidence="2" id="KW-0732">Signal</keyword>
<sequence>MFSKSILFIISMVFYQWVDAQSCADSNTIICSSMSLLCGNTYYQSYMNQNCPVTCKICIPANAPATSLSPTQCVDNAFFGCSYSAYLCNNTLSESLMKQYCPKTCGFCNTISLDITNGLSTTTTTATSNGI</sequence>
<evidence type="ECO:0000256" key="2">
    <source>
        <dbReference type="SAM" id="SignalP"/>
    </source>
</evidence>
<dbReference type="PROSITE" id="PS51670">
    <property type="entry name" value="SHKT"/>
    <property type="match status" value="2"/>
</dbReference>
<dbReference type="Proteomes" id="UP000887540">
    <property type="component" value="Unplaced"/>
</dbReference>
<reference evidence="5" key="1">
    <citation type="submission" date="2022-11" db="UniProtKB">
        <authorList>
            <consortium name="WormBaseParasite"/>
        </authorList>
    </citation>
    <scope>IDENTIFICATION</scope>
</reference>
<organism evidence="4 5">
    <name type="scientific">Acrobeloides nanus</name>
    <dbReference type="NCBI Taxonomy" id="290746"/>
    <lineage>
        <taxon>Eukaryota</taxon>
        <taxon>Metazoa</taxon>
        <taxon>Ecdysozoa</taxon>
        <taxon>Nematoda</taxon>
        <taxon>Chromadorea</taxon>
        <taxon>Rhabditida</taxon>
        <taxon>Tylenchina</taxon>
        <taxon>Cephalobomorpha</taxon>
        <taxon>Cephaloboidea</taxon>
        <taxon>Cephalobidae</taxon>
        <taxon>Acrobeloides</taxon>
    </lineage>
</organism>